<comment type="caution">
    <text evidence="3">The sequence shown here is derived from an EMBL/GenBank/DDBJ whole genome shotgun (WGS) entry which is preliminary data.</text>
</comment>
<dbReference type="OrthoDB" id="354858at2759"/>
<keyword evidence="1" id="KW-0175">Coiled coil</keyword>
<reference evidence="4" key="1">
    <citation type="journal article" date="2016" name="Nat. Commun.">
        <title>The Gonium pectorale genome demonstrates co-option of cell cycle regulation during the evolution of multicellularity.</title>
        <authorList>
            <person name="Hanschen E.R."/>
            <person name="Marriage T.N."/>
            <person name="Ferris P.J."/>
            <person name="Hamaji T."/>
            <person name="Toyoda A."/>
            <person name="Fujiyama A."/>
            <person name="Neme R."/>
            <person name="Noguchi H."/>
            <person name="Minakuchi Y."/>
            <person name="Suzuki M."/>
            <person name="Kawai-Toyooka H."/>
            <person name="Smith D.R."/>
            <person name="Sparks H."/>
            <person name="Anderson J."/>
            <person name="Bakaric R."/>
            <person name="Luria V."/>
            <person name="Karger A."/>
            <person name="Kirschner M.W."/>
            <person name="Durand P.M."/>
            <person name="Michod R.E."/>
            <person name="Nozaki H."/>
            <person name="Olson B.J."/>
        </authorList>
    </citation>
    <scope>NUCLEOTIDE SEQUENCE [LARGE SCALE GENOMIC DNA]</scope>
    <source>
        <strain evidence="4">NIES-2863</strain>
    </source>
</reference>
<organism evidence="3 4">
    <name type="scientific">Gonium pectorale</name>
    <name type="common">Green alga</name>
    <dbReference type="NCBI Taxonomy" id="33097"/>
    <lineage>
        <taxon>Eukaryota</taxon>
        <taxon>Viridiplantae</taxon>
        <taxon>Chlorophyta</taxon>
        <taxon>core chlorophytes</taxon>
        <taxon>Chlorophyceae</taxon>
        <taxon>CS clade</taxon>
        <taxon>Chlamydomonadales</taxon>
        <taxon>Volvocaceae</taxon>
        <taxon>Gonium</taxon>
    </lineage>
</organism>
<evidence type="ECO:0000313" key="3">
    <source>
        <dbReference type="EMBL" id="KXZ52497.1"/>
    </source>
</evidence>
<protein>
    <submittedName>
        <fullName evidence="3">Uncharacterized protein</fullName>
    </submittedName>
</protein>
<accession>A0A150GRQ4</accession>
<keyword evidence="4" id="KW-1185">Reference proteome</keyword>
<dbReference type="EMBL" id="LSYV01000010">
    <property type="protein sequence ID" value="KXZ52497.1"/>
    <property type="molecule type" value="Genomic_DNA"/>
</dbReference>
<evidence type="ECO:0000256" key="1">
    <source>
        <dbReference type="SAM" id="Coils"/>
    </source>
</evidence>
<feature type="coiled-coil region" evidence="1">
    <location>
        <begin position="91"/>
        <end position="132"/>
    </location>
</feature>
<name>A0A150GRQ4_GONPE</name>
<evidence type="ECO:0000313" key="4">
    <source>
        <dbReference type="Proteomes" id="UP000075714"/>
    </source>
</evidence>
<proteinExistence type="predicted"/>
<feature type="region of interest" description="Disordered" evidence="2">
    <location>
        <begin position="1"/>
        <end position="26"/>
    </location>
</feature>
<dbReference type="Proteomes" id="UP000075714">
    <property type="component" value="Unassembled WGS sequence"/>
</dbReference>
<evidence type="ECO:0000256" key="2">
    <source>
        <dbReference type="SAM" id="MobiDB-lite"/>
    </source>
</evidence>
<feature type="compositionally biased region" description="Basic and acidic residues" evidence="2">
    <location>
        <begin position="1"/>
        <end position="15"/>
    </location>
</feature>
<dbReference type="STRING" id="33097.A0A150GRQ4"/>
<sequence>MRAESEAPGCDKLEAVDQGPKRQHKLHAELQQEIESLKEQLASSTEAGNRKHLELAAGLKKAQDYIGQLISERKHVDAKFYEMKADLITRLQNACAQRDEARGNVMTLEADLAKLHESLEAKDRELAAARAMAGMIGAMYVTAASSPATQQAIGTPAPAASAVDGDIEDMLQQLQNRHSPIKG</sequence>
<gene>
    <name evidence="3" type="ORF">GPECTOR_9g541</name>
</gene>
<dbReference type="AlphaFoldDB" id="A0A150GRQ4"/>